<dbReference type="EMBL" id="CM023481">
    <property type="protein sequence ID" value="KAH6947496.1"/>
    <property type="molecule type" value="Genomic_DNA"/>
</dbReference>
<gene>
    <name evidence="1" type="ORF">HPB50_019297</name>
</gene>
<evidence type="ECO:0000313" key="2">
    <source>
        <dbReference type="Proteomes" id="UP000821845"/>
    </source>
</evidence>
<evidence type="ECO:0000313" key="1">
    <source>
        <dbReference type="EMBL" id="KAH6947496.1"/>
    </source>
</evidence>
<comment type="caution">
    <text evidence="1">The sequence shown here is derived from an EMBL/GenBank/DDBJ whole genome shotgun (WGS) entry which is preliminary data.</text>
</comment>
<name>A0ACB7TN15_HYAAI</name>
<keyword evidence="2" id="KW-1185">Reference proteome</keyword>
<protein>
    <submittedName>
        <fullName evidence="1">Uncharacterized protein</fullName>
    </submittedName>
</protein>
<dbReference type="Proteomes" id="UP000821845">
    <property type="component" value="Chromosome 1"/>
</dbReference>
<organism evidence="1 2">
    <name type="scientific">Hyalomma asiaticum</name>
    <name type="common">Tick</name>
    <dbReference type="NCBI Taxonomy" id="266040"/>
    <lineage>
        <taxon>Eukaryota</taxon>
        <taxon>Metazoa</taxon>
        <taxon>Ecdysozoa</taxon>
        <taxon>Arthropoda</taxon>
        <taxon>Chelicerata</taxon>
        <taxon>Arachnida</taxon>
        <taxon>Acari</taxon>
        <taxon>Parasitiformes</taxon>
        <taxon>Ixodida</taxon>
        <taxon>Ixodoidea</taxon>
        <taxon>Ixodidae</taxon>
        <taxon>Hyalomminae</taxon>
        <taxon>Hyalomma</taxon>
    </lineage>
</organism>
<accession>A0ACB7TN15</accession>
<sequence length="78" mass="8809">MAVLREAGLKLLVSDKEGGFVVMPRGIYKDKAHVAILHNFKEVQGVPPVKTPKPALNSSFLRHHLLQHRCQLLQFLLQ</sequence>
<reference evidence="1" key="1">
    <citation type="submission" date="2020-05" db="EMBL/GenBank/DDBJ databases">
        <title>Large-scale comparative analyses of tick genomes elucidate their genetic diversity and vector capacities.</title>
        <authorList>
            <person name="Jia N."/>
            <person name="Wang J."/>
            <person name="Shi W."/>
            <person name="Du L."/>
            <person name="Sun Y."/>
            <person name="Zhan W."/>
            <person name="Jiang J."/>
            <person name="Wang Q."/>
            <person name="Zhang B."/>
            <person name="Ji P."/>
            <person name="Sakyi L.B."/>
            <person name="Cui X."/>
            <person name="Yuan T."/>
            <person name="Jiang B."/>
            <person name="Yang W."/>
            <person name="Lam T.T.-Y."/>
            <person name="Chang Q."/>
            <person name="Ding S."/>
            <person name="Wang X."/>
            <person name="Zhu J."/>
            <person name="Ruan X."/>
            <person name="Zhao L."/>
            <person name="Wei J."/>
            <person name="Que T."/>
            <person name="Du C."/>
            <person name="Cheng J."/>
            <person name="Dai P."/>
            <person name="Han X."/>
            <person name="Huang E."/>
            <person name="Gao Y."/>
            <person name="Liu J."/>
            <person name="Shao H."/>
            <person name="Ye R."/>
            <person name="Li L."/>
            <person name="Wei W."/>
            <person name="Wang X."/>
            <person name="Wang C."/>
            <person name="Yang T."/>
            <person name="Huo Q."/>
            <person name="Li W."/>
            <person name="Guo W."/>
            <person name="Chen H."/>
            <person name="Zhou L."/>
            <person name="Ni X."/>
            <person name="Tian J."/>
            <person name="Zhou Y."/>
            <person name="Sheng Y."/>
            <person name="Liu T."/>
            <person name="Pan Y."/>
            <person name="Xia L."/>
            <person name="Li J."/>
            <person name="Zhao F."/>
            <person name="Cao W."/>
        </authorList>
    </citation>
    <scope>NUCLEOTIDE SEQUENCE</scope>
    <source>
        <strain evidence="1">Hyas-2018</strain>
    </source>
</reference>
<proteinExistence type="predicted"/>